<keyword evidence="5 7" id="KW-0472">Membrane</keyword>
<evidence type="ECO:0000256" key="7">
    <source>
        <dbReference type="SAM" id="Phobius"/>
    </source>
</evidence>
<feature type="transmembrane region" description="Helical" evidence="7">
    <location>
        <begin position="173"/>
        <end position="196"/>
    </location>
</feature>
<name>A0ABU5C7D0_9BACI</name>
<keyword evidence="10" id="KW-1185">Reference proteome</keyword>
<evidence type="ECO:0000256" key="3">
    <source>
        <dbReference type="ARBA" id="ARBA00022692"/>
    </source>
</evidence>
<keyword evidence="2" id="KW-1003">Cell membrane</keyword>
<organism evidence="9 10">
    <name type="scientific">Tigheibacillus halophilus</name>
    <dbReference type="NCBI Taxonomy" id="361280"/>
    <lineage>
        <taxon>Bacteria</taxon>
        <taxon>Bacillati</taxon>
        <taxon>Bacillota</taxon>
        <taxon>Bacilli</taxon>
        <taxon>Bacillales</taxon>
        <taxon>Bacillaceae</taxon>
        <taxon>Tigheibacillus</taxon>
    </lineage>
</organism>
<evidence type="ECO:0000313" key="10">
    <source>
        <dbReference type="Proteomes" id="UP001281447"/>
    </source>
</evidence>
<evidence type="ECO:0000256" key="5">
    <source>
        <dbReference type="ARBA" id="ARBA00023136"/>
    </source>
</evidence>
<evidence type="ECO:0000256" key="6">
    <source>
        <dbReference type="ARBA" id="ARBA00038076"/>
    </source>
</evidence>
<evidence type="ECO:0000256" key="1">
    <source>
        <dbReference type="ARBA" id="ARBA00004651"/>
    </source>
</evidence>
<protein>
    <submittedName>
        <fullName evidence="9">FtsX-like permease family protein</fullName>
    </submittedName>
</protein>
<evidence type="ECO:0000259" key="8">
    <source>
        <dbReference type="Pfam" id="PF02687"/>
    </source>
</evidence>
<feature type="transmembrane region" description="Helical" evidence="7">
    <location>
        <begin position="110"/>
        <end position="135"/>
    </location>
</feature>
<gene>
    <name evidence="9" type="ORF">RWE15_13445</name>
</gene>
<feature type="domain" description="ABC3 transporter permease C-terminal" evidence="8">
    <location>
        <begin position="121"/>
        <end position="248"/>
    </location>
</feature>
<comment type="similarity">
    <text evidence="6">Belongs to the ABC-4 integral membrane protein family.</text>
</comment>
<dbReference type="Pfam" id="PF02687">
    <property type="entry name" value="FtsX"/>
    <property type="match status" value="1"/>
</dbReference>
<dbReference type="InterPro" id="IPR003838">
    <property type="entry name" value="ABC3_permease_C"/>
</dbReference>
<dbReference type="Proteomes" id="UP001281447">
    <property type="component" value="Unassembled WGS sequence"/>
</dbReference>
<evidence type="ECO:0000256" key="4">
    <source>
        <dbReference type="ARBA" id="ARBA00022989"/>
    </source>
</evidence>
<comment type="caution">
    <text evidence="9">The sequence shown here is derived from an EMBL/GenBank/DDBJ whole genome shotgun (WGS) entry which is preliminary data.</text>
</comment>
<dbReference type="EMBL" id="JAWDIP010000003">
    <property type="protein sequence ID" value="MDY0395240.1"/>
    <property type="molecule type" value="Genomic_DNA"/>
</dbReference>
<accession>A0ABU5C7D0</accession>
<sequence>MDIVRIKDGKETHQTFSVDIVGVEAKPAKEWLQNQNVYISYAMMKKIDAYTGTYAAEPDAQNEDGETDHGFDVMKVYANSLESVQSVTDQLEKKDYMVYSVLKEMKQINVLFAIVKAGLVLVGTIAVIIASIGIYNTMTMAVTERAADIGIMKAIGANPRTIKRIFLLESCSIGLIGAVFGVAIAYVTSFVVNLGMPVIIEAAFHEKLPENLQFSAIPPVLILIAVVICIAVTIISGVRPAKHATKIDVLQAMRREL</sequence>
<dbReference type="PANTHER" id="PTHR30572">
    <property type="entry name" value="MEMBRANE COMPONENT OF TRANSPORTER-RELATED"/>
    <property type="match status" value="1"/>
</dbReference>
<evidence type="ECO:0000313" key="9">
    <source>
        <dbReference type="EMBL" id="MDY0395240.1"/>
    </source>
</evidence>
<comment type="subcellular location">
    <subcellularLocation>
        <location evidence="1">Cell membrane</location>
        <topology evidence="1">Multi-pass membrane protein</topology>
    </subcellularLocation>
</comment>
<proteinExistence type="inferred from homology"/>
<feature type="transmembrane region" description="Helical" evidence="7">
    <location>
        <begin position="216"/>
        <end position="238"/>
    </location>
</feature>
<evidence type="ECO:0000256" key="2">
    <source>
        <dbReference type="ARBA" id="ARBA00022475"/>
    </source>
</evidence>
<dbReference type="PANTHER" id="PTHR30572:SF4">
    <property type="entry name" value="ABC TRANSPORTER PERMEASE YTRF"/>
    <property type="match status" value="1"/>
</dbReference>
<reference evidence="9 10" key="1">
    <citation type="submission" date="2023-10" db="EMBL/GenBank/DDBJ databases">
        <title>Virgibacillus halophilus 5B73C genome.</title>
        <authorList>
            <person name="Miliotis G."/>
            <person name="Sengupta P."/>
            <person name="Hameed A."/>
            <person name="Chuvochina M."/>
            <person name="Mcdonagh F."/>
            <person name="Simpson A.C."/>
            <person name="Singh N.K."/>
            <person name="Rekha P.D."/>
            <person name="Raman K."/>
            <person name="Hugenholtz P."/>
            <person name="Venkateswaran K."/>
        </authorList>
    </citation>
    <scope>NUCLEOTIDE SEQUENCE [LARGE SCALE GENOMIC DNA]</scope>
    <source>
        <strain evidence="9 10">5B73C</strain>
    </source>
</reference>
<keyword evidence="4 7" id="KW-1133">Transmembrane helix</keyword>
<dbReference type="InterPro" id="IPR050250">
    <property type="entry name" value="Macrolide_Exporter_MacB"/>
</dbReference>
<keyword evidence="3 7" id="KW-0812">Transmembrane</keyword>